<reference evidence="1" key="2">
    <citation type="submission" date="2016-06" db="EMBL/GenBank/DDBJ databases">
        <title>The genome of a short-lived fish provides insights into sex chromosome evolution and the genetic control of aging.</title>
        <authorList>
            <person name="Reichwald K."/>
            <person name="Felder M."/>
            <person name="Petzold A."/>
            <person name="Koch P."/>
            <person name="Groth M."/>
            <person name="Platzer M."/>
        </authorList>
    </citation>
    <scope>NUCLEOTIDE SEQUENCE</scope>
    <source>
        <tissue evidence="1">Brain</tissue>
    </source>
</reference>
<reference evidence="1" key="1">
    <citation type="submission" date="2016-05" db="EMBL/GenBank/DDBJ databases">
        <authorList>
            <person name="Lavstsen T."/>
            <person name="Jespersen J.S."/>
        </authorList>
    </citation>
    <scope>NUCLEOTIDE SEQUENCE</scope>
    <source>
        <tissue evidence="1">Brain</tissue>
    </source>
</reference>
<gene>
    <name evidence="1" type="primary">Nfu_g_1_002184</name>
</gene>
<organism evidence="1">
    <name type="scientific">Iconisemion striatum</name>
    <dbReference type="NCBI Taxonomy" id="60296"/>
    <lineage>
        <taxon>Eukaryota</taxon>
        <taxon>Metazoa</taxon>
        <taxon>Chordata</taxon>
        <taxon>Craniata</taxon>
        <taxon>Vertebrata</taxon>
        <taxon>Euteleostomi</taxon>
        <taxon>Actinopterygii</taxon>
        <taxon>Neopterygii</taxon>
        <taxon>Teleostei</taxon>
        <taxon>Neoteleostei</taxon>
        <taxon>Acanthomorphata</taxon>
        <taxon>Ovalentaria</taxon>
        <taxon>Atherinomorphae</taxon>
        <taxon>Cyprinodontiformes</taxon>
        <taxon>Nothobranchiidae</taxon>
        <taxon>Iconisemion</taxon>
    </lineage>
</organism>
<accession>A0A1A7YRT2</accession>
<dbReference type="EMBL" id="HADX01010674">
    <property type="protein sequence ID" value="SBP32906.1"/>
    <property type="molecule type" value="Transcribed_RNA"/>
</dbReference>
<dbReference type="AlphaFoldDB" id="A0A1A7YRT2"/>
<proteinExistence type="predicted"/>
<evidence type="ECO:0000313" key="1">
    <source>
        <dbReference type="EMBL" id="SBP32906.1"/>
    </source>
</evidence>
<feature type="non-terminal residue" evidence="1">
    <location>
        <position position="49"/>
    </location>
</feature>
<sequence>INVKVCLLSPVISDFLCLGLKCPGSGETHCCYFTCLSSWEKGWKWFSLS</sequence>
<protein>
    <submittedName>
        <fullName evidence="1">Uncharacterized protein</fullName>
    </submittedName>
</protein>
<name>A0A1A7YRT2_9TELE</name>
<feature type="non-terminal residue" evidence="1">
    <location>
        <position position="1"/>
    </location>
</feature>